<organism evidence="2 3">
    <name type="scientific">Desmophyllum pertusum</name>
    <dbReference type="NCBI Taxonomy" id="174260"/>
    <lineage>
        <taxon>Eukaryota</taxon>
        <taxon>Metazoa</taxon>
        <taxon>Cnidaria</taxon>
        <taxon>Anthozoa</taxon>
        <taxon>Hexacorallia</taxon>
        <taxon>Scleractinia</taxon>
        <taxon>Caryophylliina</taxon>
        <taxon>Caryophylliidae</taxon>
        <taxon>Desmophyllum</taxon>
    </lineage>
</organism>
<accession>A0A9X0CNT9</accession>
<evidence type="ECO:0000313" key="2">
    <source>
        <dbReference type="EMBL" id="KAJ7370587.1"/>
    </source>
</evidence>
<evidence type="ECO:0000313" key="3">
    <source>
        <dbReference type="Proteomes" id="UP001163046"/>
    </source>
</evidence>
<gene>
    <name evidence="2" type="primary">CRACR2A_2</name>
    <name evidence="2" type="ORF">OS493_031323</name>
</gene>
<feature type="compositionally biased region" description="Basic residues" evidence="1">
    <location>
        <begin position="302"/>
        <end position="311"/>
    </location>
</feature>
<comment type="caution">
    <text evidence="2">The sequence shown here is derived from an EMBL/GenBank/DDBJ whole genome shotgun (WGS) entry which is preliminary data.</text>
</comment>
<name>A0A9X0CNT9_9CNID</name>
<feature type="compositionally biased region" description="Polar residues" evidence="1">
    <location>
        <begin position="321"/>
        <end position="334"/>
    </location>
</feature>
<proteinExistence type="predicted"/>
<protein>
    <submittedName>
        <fullName evidence="2">Calcium release activated channel regulator</fullName>
    </submittedName>
</protein>
<sequence length="367" mass="40541">MPTYESKESQTTPDQDLLLSSSKVCQIMKLEPAIAFENRETQTLPDGDMFLTSSTECQTEPYRLDDMDSMPPDHGLKGSQDTELSDDANVGEYPDTHSSPQMASRNRPATYGKSPEETEESFFGFQANGDMDATELCHTNVELASRPLGSALTIDVSEKGVQAMLCSCGNCADDQESAGASSDPQKGTDMRVSEGIQKEQASLIKQLDMLRDMNQKLRDDKDAIEAAHEAKKERGYSLSDEIEEAEKKTKVSRQGSQMSKYVKKRRAPAPEETWGNQGSVESLSGEDVPDGGPNNKSDSTRSRRRSKRRDMKKQGSVLYSYFSNSSQGSASLHDSIQEEAEFDGDPTLELISDEKLQEDGRPAWAKK</sequence>
<keyword evidence="3" id="KW-1185">Reference proteome</keyword>
<evidence type="ECO:0000256" key="1">
    <source>
        <dbReference type="SAM" id="MobiDB-lite"/>
    </source>
</evidence>
<dbReference type="OrthoDB" id="5985264at2759"/>
<feature type="region of interest" description="Disordered" evidence="1">
    <location>
        <begin position="37"/>
        <end position="119"/>
    </location>
</feature>
<dbReference type="AlphaFoldDB" id="A0A9X0CNT9"/>
<dbReference type="EMBL" id="MU826861">
    <property type="protein sequence ID" value="KAJ7370587.1"/>
    <property type="molecule type" value="Genomic_DNA"/>
</dbReference>
<feature type="region of interest" description="Disordered" evidence="1">
    <location>
        <begin position="228"/>
        <end position="344"/>
    </location>
</feature>
<dbReference type="Proteomes" id="UP001163046">
    <property type="component" value="Unassembled WGS sequence"/>
</dbReference>
<reference evidence="2" key="1">
    <citation type="submission" date="2023-01" db="EMBL/GenBank/DDBJ databases">
        <title>Genome assembly of the deep-sea coral Lophelia pertusa.</title>
        <authorList>
            <person name="Herrera S."/>
            <person name="Cordes E."/>
        </authorList>
    </citation>
    <scope>NUCLEOTIDE SEQUENCE</scope>
    <source>
        <strain evidence="2">USNM1676648</strain>
        <tissue evidence="2">Polyp</tissue>
    </source>
</reference>